<evidence type="ECO:0000313" key="2">
    <source>
        <dbReference type="EMBL" id="CAF1653881.1"/>
    </source>
</evidence>
<feature type="non-terminal residue" evidence="1">
    <location>
        <position position="1"/>
    </location>
</feature>
<accession>A0A815T0I7</accession>
<evidence type="ECO:0000313" key="4">
    <source>
        <dbReference type="Proteomes" id="UP000663870"/>
    </source>
</evidence>
<dbReference type="Proteomes" id="UP000663854">
    <property type="component" value="Unassembled WGS sequence"/>
</dbReference>
<proteinExistence type="predicted"/>
<dbReference type="EMBL" id="CAJNOL010011156">
    <property type="protein sequence ID" value="CAF1653881.1"/>
    <property type="molecule type" value="Genomic_DNA"/>
</dbReference>
<name>A0A815T0I7_9BILA</name>
<keyword evidence="4" id="KW-1185">Reference proteome</keyword>
<dbReference type="EMBL" id="CAJNOH010009386">
    <property type="protein sequence ID" value="CAF1497255.1"/>
    <property type="molecule type" value="Genomic_DNA"/>
</dbReference>
<dbReference type="AlphaFoldDB" id="A0A815T0I7"/>
<dbReference type="Proteomes" id="UP000663870">
    <property type="component" value="Unassembled WGS sequence"/>
</dbReference>
<organism evidence="1 3">
    <name type="scientific">Rotaria sordida</name>
    <dbReference type="NCBI Taxonomy" id="392033"/>
    <lineage>
        <taxon>Eukaryota</taxon>
        <taxon>Metazoa</taxon>
        <taxon>Spiralia</taxon>
        <taxon>Gnathifera</taxon>
        <taxon>Rotifera</taxon>
        <taxon>Eurotatoria</taxon>
        <taxon>Bdelloidea</taxon>
        <taxon>Philodinida</taxon>
        <taxon>Philodinidae</taxon>
        <taxon>Rotaria</taxon>
    </lineage>
</organism>
<sequence length="28" mass="2886">LTYVGEDSLSHIASRSVLSMTLSSAACS</sequence>
<protein>
    <submittedName>
        <fullName evidence="1">Uncharacterized protein</fullName>
    </submittedName>
</protein>
<reference evidence="1" key="1">
    <citation type="submission" date="2021-02" db="EMBL/GenBank/DDBJ databases">
        <authorList>
            <person name="Nowell W R."/>
        </authorList>
    </citation>
    <scope>NUCLEOTIDE SEQUENCE</scope>
</reference>
<gene>
    <name evidence="2" type="ORF">JXQ802_LOCUS54969</name>
    <name evidence="1" type="ORF">PYM288_LOCUS38459</name>
</gene>
<evidence type="ECO:0000313" key="1">
    <source>
        <dbReference type="EMBL" id="CAF1497255.1"/>
    </source>
</evidence>
<evidence type="ECO:0000313" key="3">
    <source>
        <dbReference type="Proteomes" id="UP000663854"/>
    </source>
</evidence>
<comment type="caution">
    <text evidence="1">The sequence shown here is derived from an EMBL/GenBank/DDBJ whole genome shotgun (WGS) entry which is preliminary data.</text>
</comment>